<dbReference type="RefSeq" id="WP_025487380.1">
    <property type="nucleotide sequence ID" value="NZ_CALBAU010000406.1"/>
</dbReference>
<keyword evidence="4" id="KW-0732">Signal</keyword>
<dbReference type="InterPro" id="IPR058625">
    <property type="entry name" value="MdtA-like_BSH"/>
</dbReference>
<dbReference type="GO" id="GO:0015562">
    <property type="term" value="F:efflux transmembrane transporter activity"/>
    <property type="evidence" value="ECO:0007669"/>
    <property type="project" value="TreeGrafter"/>
</dbReference>
<evidence type="ECO:0000313" key="8">
    <source>
        <dbReference type="EMBL" id="RGE69366.1"/>
    </source>
</evidence>
<dbReference type="Gene3D" id="2.40.50.100">
    <property type="match status" value="2"/>
</dbReference>
<evidence type="ECO:0000313" key="9">
    <source>
        <dbReference type="Proteomes" id="UP000260812"/>
    </source>
</evidence>
<evidence type="ECO:0000259" key="6">
    <source>
        <dbReference type="Pfam" id="PF25989"/>
    </source>
</evidence>
<proteinExistence type="inferred from homology"/>
<protein>
    <submittedName>
        <fullName evidence="7">Efflux RND transporter periplasmic adaptor subunit</fullName>
    </submittedName>
</protein>
<keyword evidence="2" id="KW-0175">Coiled coil</keyword>
<accession>A0A3E3I2J5</accession>
<dbReference type="Proteomes" id="UP000261166">
    <property type="component" value="Unassembled WGS sequence"/>
</dbReference>
<dbReference type="InterPro" id="IPR058637">
    <property type="entry name" value="YknX-like_C"/>
</dbReference>
<feature type="domain" description="Multidrug resistance protein MdtA-like barrel-sandwich hybrid" evidence="5">
    <location>
        <begin position="68"/>
        <end position="642"/>
    </location>
</feature>
<feature type="compositionally biased region" description="Polar residues" evidence="3">
    <location>
        <begin position="387"/>
        <end position="396"/>
    </location>
</feature>
<evidence type="ECO:0000256" key="1">
    <source>
        <dbReference type="ARBA" id="ARBA00009477"/>
    </source>
</evidence>
<dbReference type="PANTHER" id="PTHR30469">
    <property type="entry name" value="MULTIDRUG RESISTANCE PROTEIN MDTA"/>
    <property type="match status" value="1"/>
</dbReference>
<dbReference type="GO" id="GO:1990281">
    <property type="term" value="C:efflux pump complex"/>
    <property type="evidence" value="ECO:0007669"/>
    <property type="project" value="TreeGrafter"/>
</dbReference>
<feature type="domain" description="YknX-like C-terminal permuted SH3-like" evidence="6">
    <location>
        <begin position="728"/>
        <end position="794"/>
    </location>
</feature>
<feature type="coiled-coil region" evidence="2">
    <location>
        <begin position="97"/>
        <end position="124"/>
    </location>
</feature>
<evidence type="ECO:0000313" key="7">
    <source>
        <dbReference type="EMBL" id="RGE58867.1"/>
    </source>
</evidence>
<name>A0A3E3I2J5_9FIRM</name>
<dbReference type="Pfam" id="PF25989">
    <property type="entry name" value="YknX_C"/>
    <property type="match status" value="1"/>
</dbReference>
<evidence type="ECO:0000256" key="3">
    <source>
        <dbReference type="SAM" id="MobiDB-lite"/>
    </source>
</evidence>
<comment type="similarity">
    <text evidence="1">Belongs to the membrane fusion protein (MFP) (TC 8.A.1) family.</text>
</comment>
<gene>
    <name evidence="8" type="ORF">DWY69_17095</name>
    <name evidence="7" type="ORF">DXC51_15815</name>
</gene>
<evidence type="ECO:0000259" key="5">
    <source>
        <dbReference type="Pfam" id="PF25917"/>
    </source>
</evidence>
<dbReference type="Gene3D" id="2.40.420.20">
    <property type="match status" value="1"/>
</dbReference>
<dbReference type="NCBIfam" id="TIGR01730">
    <property type="entry name" value="RND_mfp"/>
    <property type="match status" value="1"/>
</dbReference>
<dbReference type="PROSITE" id="PS51257">
    <property type="entry name" value="PROKAR_LIPOPROTEIN"/>
    <property type="match status" value="1"/>
</dbReference>
<sequence length="802" mass="84800">MKKENRMRSLAVLMAAVMTLGGCAGSADTAGTEETEAADTALAVEASAPETGSLAVSSTFIGTVSPQEQVSIIPLVSGEVAAVNFEVGDHVQAGDVLLQIDDEAARLQLESAKLTKEGAELSAQRTLGSSQVMSNLSMESNLKNIQYQIDMAKKQYDSAGTSIADTQQKKEDMKSALNKINDSIGDMEENYKSMKSMAVTAKQFVYQDANGVWRWVTDPEPNWKELYYTEPGEGGETKPDVNPDPNPDPDNKPDSGQNPDSNINPSDGTKPDENTDKTNGSGEESNGGSASEGGSQENGGKDPDSQGSPDKSPSEEEHQGTDGGGQGSASQDSSTQGTASQDSSSQGSSSQNSSSQDSSAQGSSAQEAPSQESTSASQSGAEKSSHNESTQSSELQSRAGDNGAVRKTSDHENHYDNRSAQTAAAAQVSFRTGNSLNAGIGKGGRHGCGNDEPEIMQAVVGIGNNSDIVILQIDNQDGTKKKSYEEYVKDKAIYEGKLEAVNKFRSAGYSAADIGEGRLDSSLSTYASQIASMKTQASSLESNISSIDSSIDSAETSRSTTGDTIDFYEENLKDAQVQYGIQNGQAYQDTAAALQNQIASSDVGIQSAMMQLENYTLTAPISGVIEQKNVDEFGMVSAGNPVYVISNKDSMTVTFYVSEAVKNQLTAGETITLERNGETFTAGITQIGQSVDSRTGLFEIKAATENTQLSNGVTVKITADTYRTNDALLLPYDAVYYEAEQAYVYCVEDGIAVKTPVETGLYNEDKIEITGGLAADSIVIHTWSSQLTDGAKVRLVEGEDAE</sequence>
<dbReference type="GeneID" id="97988294"/>
<evidence type="ECO:0000256" key="4">
    <source>
        <dbReference type="SAM" id="SignalP"/>
    </source>
</evidence>
<feature type="region of interest" description="Disordered" evidence="3">
    <location>
        <begin position="224"/>
        <end position="426"/>
    </location>
</feature>
<comment type="caution">
    <text evidence="7">The sequence shown here is derived from an EMBL/GenBank/DDBJ whole genome shotgun (WGS) entry which is preliminary data.</text>
</comment>
<feature type="coiled-coil region" evidence="2">
    <location>
        <begin position="163"/>
        <end position="190"/>
    </location>
</feature>
<feature type="compositionally biased region" description="Polar residues" evidence="3">
    <location>
        <begin position="255"/>
        <end position="267"/>
    </location>
</feature>
<dbReference type="OrthoDB" id="1859821at2"/>
<feature type="compositionally biased region" description="Low complexity" evidence="3">
    <location>
        <begin position="328"/>
        <end position="381"/>
    </location>
</feature>
<dbReference type="Gene3D" id="2.40.30.170">
    <property type="match status" value="1"/>
</dbReference>
<dbReference type="InterPro" id="IPR006143">
    <property type="entry name" value="RND_pump_MFP"/>
</dbReference>
<organism evidence="7 9">
    <name type="scientific">Eisenbergiella massiliensis</name>
    <dbReference type="NCBI Taxonomy" id="1720294"/>
    <lineage>
        <taxon>Bacteria</taxon>
        <taxon>Bacillati</taxon>
        <taxon>Bacillota</taxon>
        <taxon>Clostridia</taxon>
        <taxon>Lachnospirales</taxon>
        <taxon>Lachnospiraceae</taxon>
        <taxon>Eisenbergiella</taxon>
    </lineage>
</organism>
<dbReference type="SUPFAM" id="SSF111369">
    <property type="entry name" value="HlyD-like secretion proteins"/>
    <property type="match status" value="2"/>
</dbReference>
<feature type="compositionally biased region" description="Low complexity" evidence="3">
    <location>
        <begin position="279"/>
        <end position="295"/>
    </location>
</feature>
<evidence type="ECO:0000256" key="2">
    <source>
        <dbReference type="SAM" id="Coils"/>
    </source>
</evidence>
<dbReference type="Proteomes" id="UP000260812">
    <property type="component" value="Unassembled WGS sequence"/>
</dbReference>
<dbReference type="EMBL" id="QVLV01000010">
    <property type="protein sequence ID" value="RGE58867.1"/>
    <property type="molecule type" value="Genomic_DNA"/>
</dbReference>
<feature type="chain" id="PRO_5038303280" evidence="4">
    <location>
        <begin position="25"/>
        <end position="802"/>
    </location>
</feature>
<feature type="signal peptide" evidence="4">
    <location>
        <begin position="1"/>
        <end position="24"/>
    </location>
</feature>
<dbReference type="EMBL" id="QVLU01000016">
    <property type="protein sequence ID" value="RGE69366.1"/>
    <property type="molecule type" value="Genomic_DNA"/>
</dbReference>
<keyword evidence="9" id="KW-1185">Reference proteome</keyword>
<dbReference type="AlphaFoldDB" id="A0A3E3I2J5"/>
<reference evidence="7 10" key="1">
    <citation type="submission" date="2018-08" db="EMBL/GenBank/DDBJ databases">
        <title>A genome reference for cultivated species of the human gut microbiota.</title>
        <authorList>
            <person name="Zou Y."/>
            <person name="Xue W."/>
            <person name="Luo G."/>
        </authorList>
    </citation>
    <scope>NUCLEOTIDE SEQUENCE [LARGE SCALE GENOMIC DNA]</scope>
    <source>
        <strain evidence="8 10">AF26-4BH</strain>
        <strain evidence="7">TF05-5AC</strain>
    </source>
</reference>
<dbReference type="PANTHER" id="PTHR30469:SF20">
    <property type="entry name" value="EFFLUX RND TRANSPORTER PERIPLASMIC ADAPTOR SUBUNIT"/>
    <property type="match status" value="1"/>
</dbReference>
<feature type="compositionally biased region" description="Basic and acidic residues" evidence="3">
    <location>
        <begin position="407"/>
        <end position="417"/>
    </location>
</feature>
<dbReference type="Pfam" id="PF25917">
    <property type="entry name" value="BSH_RND"/>
    <property type="match status" value="1"/>
</dbReference>
<dbReference type="Gene3D" id="1.10.287.470">
    <property type="entry name" value="Helix hairpin bin"/>
    <property type="match status" value="2"/>
</dbReference>
<evidence type="ECO:0000313" key="10">
    <source>
        <dbReference type="Proteomes" id="UP000261166"/>
    </source>
</evidence>